<dbReference type="GO" id="GO:1990904">
    <property type="term" value="C:ribonucleoprotein complex"/>
    <property type="evidence" value="ECO:0007669"/>
    <property type="project" value="UniProtKB-KW"/>
</dbReference>
<evidence type="ECO:0000313" key="4">
    <source>
        <dbReference type="Ensembl" id="ENSMMMP00000018788.1"/>
    </source>
</evidence>
<organism evidence="4 5">
    <name type="scientific">Marmota marmota marmota</name>
    <name type="common">Alpine marmot</name>
    <dbReference type="NCBI Taxonomy" id="9994"/>
    <lineage>
        <taxon>Eukaryota</taxon>
        <taxon>Metazoa</taxon>
        <taxon>Chordata</taxon>
        <taxon>Craniata</taxon>
        <taxon>Vertebrata</taxon>
        <taxon>Euteleostomi</taxon>
        <taxon>Mammalia</taxon>
        <taxon>Eutheria</taxon>
        <taxon>Euarchontoglires</taxon>
        <taxon>Glires</taxon>
        <taxon>Rodentia</taxon>
        <taxon>Sciuromorpha</taxon>
        <taxon>Sciuridae</taxon>
        <taxon>Xerinae</taxon>
        <taxon>Marmotini</taxon>
        <taxon>Marmota</taxon>
    </lineage>
</organism>
<reference evidence="4" key="2">
    <citation type="submission" date="2025-09" db="UniProtKB">
        <authorList>
            <consortium name="Ensembl"/>
        </authorList>
    </citation>
    <scope>IDENTIFICATION</scope>
</reference>
<dbReference type="GeneTree" id="ENSGT01150000290060"/>
<dbReference type="Gene3D" id="2.40.150.20">
    <property type="entry name" value="Ribosomal protein L14"/>
    <property type="match status" value="1"/>
</dbReference>
<dbReference type="Proteomes" id="UP000694407">
    <property type="component" value="Unplaced"/>
</dbReference>
<dbReference type="Pfam" id="PF00238">
    <property type="entry name" value="Ribosomal_L14"/>
    <property type="match status" value="1"/>
</dbReference>
<dbReference type="GO" id="GO:0003735">
    <property type="term" value="F:structural constituent of ribosome"/>
    <property type="evidence" value="ECO:0007669"/>
    <property type="project" value="InterPro"/>
</dbReference>
<dbReference type="SUPFAM" id="SSF50193">
    <property type="entry name" value="Ribosomal protein L14"/>
    <property type="match status" value="1"/>
</dbReference>
<keyword evidence="2" id="KW-0689">Ribosomal protein</keyword>
<dbReference type="AlphaFoldDB" id="A0A8C5ZRW3"/>
<dbReference type="GO" id="GO:0005840">
    <property type="term" value="C:ribosome"/>
    <property type="evidence" value="ECO:0007669"/>
    <property type="project" value="UniProtKB-KW"/>
</dbReference>
<dbReference type="Ensembl" id="ENSMMMT00000021343.1">
    <property type="protein sequence ID" value="ENSMMMP00000018788.1"/>
    <property type="gene ID" value="ENSMMMG00000016628.1"/>
</dbReference>
<evidence type="ECO:0000256" key="1">
    <source>
        <dbReference type="ARBA" id="ARBA00010745"/>
    </source>
</evidence>
<evidence type="ECO:0000313" key="5">
    <source>
        <dbReference type="Proteomes" id="UP000694407"/>
    </source>
</evidence>
<proteinExistence type="inferred from homology"/>
<dbReference type="InterPro" id="IPR036853">
    <property type="entry name" value="Ribosomal_uL14_sf"/>
</dbReference>
<name>A0A8C5ZRW3_MARMA</name>
<reference evidence="4" key="1">
    <citation type="submission" date="2025-08" db="UniProtKB">
        <authorList>
            <consortium name="Ensembl"/>
        </authorList>
    </citation>
    <scope>IDENTIFICATION</scope>
</reference>
<dbReference type="InterPro" id="IPR000218">
    <property type="entry name" value="Ribosomal_uL14"/>
</dbReference>
<sequence length="87" mass="10193">MFFSSCDISGYTVRSSKRRCTQSMLIQHRESYRRKDCVFPYFEDNTGIIVNNKSEMKRFATTRPVEQADSWPRIAPVARNNAWSLAH</sequence>
<keyword evidence="5" id="KW-1185">Reference proteome</keyword>
<comment type="similarity">
    <text evidence="1">Belongs to the universal ribosomal protein uL14 family.</text>
</comment>
<evidence type="ECO:0000256" key="3">
    <source>
        <dbReference type="ARBA" id="ARBA00023274"/>
    </source>
</evidence>
<protein>
    <submittedName>
        <fullName evidence="4">Uncharacterized protein</fullName>
    </submittedName>
</protein>
<keyword evidence="3" id="KW-0687">Ribonucleoprotein</keyword>
<dbReference type="GO" id="GO:0006412">
    <property type="term" value="P:translation"/>
    <property type="evidence" value="ECO:0007669"/>
    <property type="project" value="InterPro"/>
</dbReference>
<evidence type="ECO:0000256" key="2">
    <source>
        <dbReference type="ARBA" id="ARBA00022980"/>
    </source>
</evidence>
<accession>A0A8C5ZRW3</accession>